<evidence type="ECO:0000256" key="1">
    <source>
        <dbReference type="ARBA" id="ARBA00004275"/>
    </source>
</evidence>
<reference evidence="6" key="1">
    <citation type="journal article" date="2020" name="mSystems">
        <title>Genome- and Community-Level Interaction Insights into Carbon Utilization and Element Cycling Functions of Hydrothermarchaeota in Hydrothermal Sediment.</title>
        <authorList>
            <person name="Zhou Z."/>
            <person name="Liu Y."/>
            <person name="Xu W."/>
            <person name="Pan J."/>
            <person name="Luo Z.H."/>
            <person name="Li M."/>
        </authorList>
    </citation>
    <scope>NUCLEOTIDE SEQUENCE [LARGE SCALE GENOMIC DNA]</scope>
    <source>
        <strain evidence="6">HyVt-456</strain>
    </source>
</reference>
<dbReference type="Pfam" id="PF00106">
    <property type="entry name" value="adh_short"/>
    <property type="match status" value="1"/>
</dbReference>
<dbReference type="Gene3D" id="3.40.50.720">
    <property type="entry name" value="NAD(P)-binding Rossmann-like Domain"/>
    <property type="match status" value="1"/>
</dbReference>
<evidence type="ECO:0000256" key="5">
    <source>
        <dbReference type="ARBA" id="ARBA00023140"/>
    </source>
</evidence>
<dbReference type="PANTHER" id="PTHR42808:SF4">
    <property type="entry name" value="SHORT CHAIN DEHYDROGENASE"/>
    <property type="match status" value="1"/>
</dbReference>
<dbReference type="EMBL" id="DRLD01000096">
    <property type="protein sequence ID" value="HED09754.1"/>
    <property type="molecule type" value="Genomic_DNA"/>
</dbReference>
<evidence type="ECO:0000313" key="6">
    <source>
        <dbReference type="EMBL" id="HED09754.1"/>
    </source>
</evidence>
<comment type="similarity">
    <text evidence="2">Belongs to the short-chain dehydrogenases/reductases (SDR) family.</text>
</comment>
<organism evidence="6">
    <name type="scientific">Caldithrix abyssi</name>
    <dbReference type="NCBI Taxonomy" id="187145"/>
    <lineage>
        <taxon>Bacteria</taxon>
        <taxon>Pseudomonadati</taxon>
        <taxon>Calditrichota</taxon>
        <taxon>Calditrichia</taxon>
        <taxon>Calditrichales</taxon>
        <taxon>Calditrichaceae</taxon>
        <taxon>Caldithrix</taxon>
    </lineage>
</organism>
<dbReference type="Proteomes" id="UP000886005">
    <property type="component" value="Unassembled WGS sequence"/>
</dbReference>
<proteinExistence type="inferred from homology"/>
<sequence>MLALKDKTYIITGASRGIGRAIALRLAGAGANIVVAAKSLRPHPKLEGTILDTVKQVDAAGGRGLAVKTDVRFAAEIEAMVEQTVNTFGGIDGLINNAGAISLTGVEKTTAKLFDRMHQVNTRAVFLCSQAVLPYLKKSDNPHILSLSPPVNLDVKWLKDYSPYTVSKYGMTMLSLGMAAEFEPHGIAVNTLWPVTLIATAAIEFAVGGREMLDHCRKADIMADAAFEILQRSGLTGQCLLDEPFLKKCGYSDFDSYAYNQSYKGKIYPDIFL</sequence>
<accession>A0A7V1LKP9</accession>
<dbReference type="PROSITE" id="PS00061">
    <property type="entry name" value="ADH_SHORT"/>
    <property type="match status" value="1"/>
</dbReference>
<dbReference type="InterPro" id="IPR036291">
    <property type="entry name" value="NAD(P)-bd_dom_sf"/>
</dbReference>
<dbReference type="InterPro" id="IPR002347">
    <property type="entry name" value="SDR_fam"/>
</dbReference>
<keyword evidence="3" id="KW-0521">NADP</keyword>
<dbReference type="AlphaFoldDB" id="A0A7V1LKP9"/>
<comment type="caution">
    <text evidence="6">The sequence shown here is derived from an EMBL/GenBank/DDBJ whole genome shotgun (WGS) entry which is preliminary data.</text>
</comment>
<comment type="subcellular location">
    <subcellularLocation>
        <location evidence="1">Peroxisome</location>
    </subcellularLocation>
</comment>
<dbReference type="GO" id="GO:0016491">
    <property type="term" value="F:oxidoreductase activity"/>
    <property type="evidence" value="ECO:0007669"/>
    <property type="project" value="UniProtKB-KW"/>
</dbReference>
<dbReference type="SUPFAM" id="SSF51735">
    <property type="entry name" value="NAD(P)-binding Rossmann-fold domains"/>
    <property type="match status" value="1"/>
</dbReference>
<dbReference type="NCBIfam" id="NF006133">
    <property type="entry name" value="PRK08278.1"/>
    <property type="match status" value="1"/>
</dbReference>
<dbReference type="PRINTS" id="PR00081">
    <property type="entry name" value="GDHRDH"/>
</dbReference>
<dbReference type="InterPro" id="IPR051935">
    <property type="entry name" value="HSDL2"/>
</dbReference>
<evidence type="ECO:0000256" key="2">
    <source>
        <dbReference type="ARBA" id="ARBA00006484"/>
    </source>
</evidence>
<dbReference type="InterPro" id="IPR020904">
    <property type="entry name" value="Sc_DH/Rdtase_CS"/>
</dbReference>
<gene>
    <name evidence="6" type="ORF">ENJ10_03620</name>
</gene>
<dbReference type="PANTHER" id="PTHR42808">
    <property type="entry name" value="HYDROXYSTEROID DEHYDROGENASE-LIKE PROTEIN 2"/>
    <property type="match status" value="1"/>
</dbReference>
<evidence type="ECO:0000256" key="3">
    <source>
        <dbReference type="ARBA" id="ARBA00022857"/>
    </source>
</evidence>
<name>A0A7V1LKP9_CALAY</name>
<evidence type="ECO:0000256" key="4">
    <source>
        <dbReference type="ARBA" id="ARBA00023002"/>
    </source>
</evidence>
<keyword evidence="5" id="KW-0576">Peroxisome</keyword>
<dbReference type="FunFam" id="3.40.50.720:FF:000301">
    <property type="entry name" value="Hydroxysteroid dehydrogenase like 2"/>
    <property type="match status" value="1"/>
</dbReference>
<keyword evidence="4" id="KW-0560">Oxidoreductase</keyword>
<protein>
    <submittedName>
        <fullName evidence="6">NAD(P)-dependent oxidoreductase</fullName>
    </submittedName>
</protein>